<protein>
    <submittedName>
        <fullName evidence="2">Uncharacterized protein</fullName>
    </submittedName>
</protein>
<dbReference type="PANTHER" id="PTHR31449">
    <property type="entry name" value="UPF0598 PROTEIN C8ORF82"/>
    <property type="match status" value="1"/>
</dbReference>
<dbReference type="Proteomes" id="UP000663879">
    <property type="component" value="Unassembled WGS sequence"/>
</dbReference>
<evidence type="ECO:0000313" key="2">
    <source>
        <dbReference type="EMBL" id="CAF0718969.1"/>
    </source>
</evidence>
<comment type="caution">
    <text evidence="2">The sequence shown here is derived from an EMBL/GenBank/DDBJ whole genome shotgun (WGS) entry which is preliminary data.</text>
</comment>
<keyword evidence="3" id="KW-1185">Reference proteome</keyword>
<dbReference type="AlphaFoldDB" id="A0A813M8B5"/>
<dbReference type="OrthoDB" id="10260024at2759"/>
<comment type="similarity">
    <text evidence="1">Belongs to the UPF0598 family.</text>
</comment>
<accession>A0A813M8B5</accession>
<dbReference type="PANTHER" id="PTHR31449:SF3">
    <property type="entry name" value="UPF0598 PROTEIN C8ORF82"/>
    <property type="match status" value="1"/>
</dbReference>
<evidence type="ECO:0000256" key="1">
    <source>
        <dbReference type="ARBA" id="ARBA00006322"/>
    </source>
</evidence>
<name>A0A813M8B5_9BILA</name>
<reference evidence="2" key="1">
    <citation type="submission" date="2021-02" db="EMBL/GenBank/DDBJ databases">
        <authorList>
            <person name="Nowell W R."/>
        </authorList>
    </citation>
    <scope>NUCLEOTIDE SEQUENCE</scope>
    <source>
        <strain evidence="2">Ploen Becks lab</strain>
    </source>
</reference>
<proteinExistence type="inferred from homology"/>
<gene>
    <name evidence="2" type="ORF">OXX778_LOCUS1999</name>
</gene>
<organism evidence="2 3">
    <name type="scientific">Brachionus calyciflorus</name>
    <dbReference type="NCBI Taxonomy" id="104777"/>
    <lineage>
        <taxon>Eukaryota</taxon>
        <taxon>Metazoa</taxon>
        <taxon>Spiralia</taxon>
        <taxon>Gnathifera</taxon>
        <taxon>Rotifera</taxon>
        <taxon>Eurotatoria</taxon>
        <taxon>Monogononta</taxon>
        <taxon>Pseudotrocha</taxon>
        <taxon>Ploima</taxon>
        <taxon>Brachionidae</taxon>
        <taxon>Brachionus</taxon>
    </lineage>
</organism>
<dbReference type="InterPro" id="IPR028108">
    <property type="entry name" value="DUF4505"/>
</dbReference>
<sequence length="512" mass="61423">MLLFSISSILLKKSVNKNAVSFLKPKYLSHFSRYMRNNGKPENKNEDKTEWDEYTQGQYVEDLDVHEYFYFIDQHGQLFLDDTRHKTYASCYKEQKFLQYFYENLRMNKRDRYLKEFPYVSLCGSERNYLRCEDLPFVITKLDEKNDLLHLNQISTAHWAFHFDPKRLYHNPRNERLYYLFEDKELISAKQEFTCGHDDPKRLKHLDKLPCRIALVKPQIAIHLMKKFKVILDKDEKLVNEPLYKIDYKTHLFDLNNVNLCPKVVDLLDKFSMYGKCKHALINNRCVSQLSGQVNKPDGQDYYVQGQYVENEKTREYFYFIDHQGQLFLDDTKIKNFTSCYKEKKFLEFFFRKLRNNKTDRYNKKFPFISYCGLERNYLNCDDLPFVVTLLDEANGLIQLNQINSSNWSFRFDPKNLFHNQKNGRLYYLFQGQEIVKHNEMCGNDPRRMNHLDNLPCRVALVKSEISLRLMEKVQIDNGELKFEYKSQVYNLNNDENSKASEQVSEFSNLKE</sequence>
<evidence type="ECO:0000313" key="3">
    <source>
        <dbReference type="Proteomes" id="UP000663879"/>
    </source>
</evidence>
<dbReference type="EMBL" id="CAJNOC010000144">
    <property type="protein sequence ID" value="CAF0718969.1"/>
    <property type="molecule type" value="Genomic_DNA"/>
</dbReference>
<dbReference type="Pfam" id="PF14956">
    <property type="entry name" value="DUF4505"/>
    <property type="match status" value="2"/>
</dbReference>